<gene>
    <name evidence="12" type="ORF">ABB37_02340</name>
</gene>
<comment type="subcellular location">
    <subcellularLocation>
        <location evidence="1">Endoplasmic reticulum membrane</location>
        <topology evidence="1">Single-pass membrane protein</topology>
    </subcellularLocation>
</comment>
<dbReference type="SUPFAM" id="SSF52540">
    <property type="entry name" value="P-loop containing nucleoside triphosphate hydrolases"/>
    <property type="match status" value="1"/>
</dbReference>
<keyword evidence="10" id="KW-0675">Receptor</keyword>
<evidence type="ECO:0000256" key="3">
    <source>
        <dbReference type="ARBA" id="ARBA00020256"/>
    </source>
</evidence>
<dbReference type="OMA" id="GRNATAM"/>
<keyword evidence="7 11" id="KW-1133">Transmembrane helix</keyword>
<dbReference type="EMBL" id="LGTL01000003">
    <property type="protein sequence ID" value="KPA84336.1"/>
    <property type="molecule type" value="Genomic_DNA"/>
</dbReference>
<keyword evidence="5" id="KW-0547">Nucleotide-binding</keyword>
<evidence type="ECO:0000256" key="7">
    <source>
        <dbReference type="ARBA" id="ARBA00022989"/>
    </source>
</evidence>
<comment type="similarity">
    <text evidence="2">Belongs to the SRP receptor beta subunit family.</text>
</comment>
<keyword evidence="8" id="KW-0342">GTP-binding</keyword>
<dbReference type="RefSeq" id="XP_015662775.1">
    <property type="nucleotide sequence ID" value="XM_015799297.1"/>
</dbReference>
<feature type="transmembrane region" description="Helical" evidence="11">
    <location>
        <begin position="198"/>
        <end position="216"/>
    </location>
</feature>
<evidence type="ECO:0000256" key="9">
    <source>
        <dbReference type="ARBA" id="ARBA00023136"/>
    </source>
</evidence>
<keyword evidence="6" id="KW-0256">Endoplasmic reticulum</keyword>
<evidence type="ECO:0000256" key="11">
    <source>
        <dbReference type="SAM" id="Phobius"/>
    </source>
</evidence>
<evidence type="ECO:0000256" key="1">
    <source>
        <dbReference type="ARBA" id="ARBA00004389"/>
    </source>
</evidence>
<name>A0A0M9G817_LEPPY</name>
<dbReference type="EMBL" id="LGTL01000003">
    <property type="protein sequence ID" value="KPA84335.1"/>
    <property type="molecule type" value="Genomic_DNA"/>
</dbReference>
<dbReference type="GO" id="GO:0005789">
    <property type="term" value="C:endoplasmic reticulum membrane"/>
    <property type="evidence" value="ECO:0007669"/>
    <property type="project" value="UniProtKB-SubCell"/>
</dbReference>
<dbReference type="GO" id="GO:0005525">
    <property type="term" value="F:GTP binding"/>
    <property type="evidence" value="ECO:0007669"/>
    <property type="project" value="UniProtKB-KW"/>
</dbReference>
<dbReference type="RefSeq" id="XP_015662774.1">
    <property type="nucleotide sequence ID" value="XM_015799296.1"/>
</dbReference>
<dbReference type="GeneID" id="26902635"/>
<comment type="caution">
    <text evidence="12">The sequence shown here is derived from an EMBL/GenBank/DDBJ whole genome shotgun (WGS) entry which is preliminary data.</text>
</comment>
<proteinExistence type="inferred from homology"/>
<keyword evidence="9 11" id="KW-0472">Membrane</keyword>
<evidence type="ECO:0000256" key="6">
    <source>
        <dbReference type="ARBA" id="ARBA00022824"/>
    </source>
</evidence>
<accession>A0A0M9G817</accession>
<reference evidence="12 13" key="1">
    <citation type="submission" date="2015-07" db="EMBL/GenBank/DDBJ databases">
        <title>High-quality genome of monoxenous trypanosomatid Leptomonas pyrrhocoris.</title>
        <authorList>
            <person name="Flegontov P."/>
            <person name="Butenko A."/>
            <person name="Firsov S."/>
            <person name="Vlcek C."/>
            <person name="Logacheva M.D."/>
            <person name="Field M."/>
            <person name="Filatov D."/>
            <person name="Flegontova O."/>
            <person name="Gerasimov E."/>
            <person name="Jackson A.P."/>
            <person name="Kelly S."/>
            <person name="Opperdoes F."/>
            <person name="O'Reilly A."/>
            <person name="Votypka J."/>
            <person name="Yurchenko V."/>
            <person name="Lukes J."/>
        </authorList>
    </citation>
    <scope>NUCLEOTIDE SEQUENCE [LARGE SCALE GENOMIC DNA]</scope>
    <source>
        <strain evidence="12">H10</strain>
    </source>
</reference>
<organism evidence="12 13">
    <name type="scientific">Leptomonas pyrrhocoris</name>
    <name type="common">Firebug parasite</name>
    <dbReference type="NCBI Taxonomy" id="157538"/>
    <lineage>
        <taxon>Eukaryota</taxon>
        <taxon>Discoba</taxon>
        <taxon>Euglenozoa</taxon>
        <taxon>Kinetoplastea</taxon>
        <taxon>Metakinetoplastina</taxon>
        <taxon>Trypanosomatida</taxon>
        <taxon>Trypanosomatidae</taxon>
        <taxon>Leishmaniinae</taxon>
        <taxon>Leptomonas</taxon>
    </lineage>
</organism>
<sequence length="503" mass="53362">MSQLYTALVNETVVEAVQVALDNYAAAHRTGPEVSTLPGVVTSAEEDVIRRAVLVGFQSLRHVQSTITTANQNTLNNGVAVNDDAQALHTARAGAAASLQEALSCLMHNATAMQDVVQQVAMCIRAHLGDNHRPGTHDAETVASIYQAAPEVTQVLEAAMEQQLAWRESEAAAERGAAEASYSSIVSHHLSAVSAAQWMWLAATLVMGYLVVRLLFGRVLGLGDALSRRRRRRRTTVLIGLPGSGKTALFGQLVRRMQLRETRTSMRENVGSLLVATERGMPATAPGVRIVDCPGHPRLRERMLTAVGEAVNVVVVIDAVTVQDSQHEGVAALAELLLGVLQSPEFYGVHKLLFACTKRDEVTSYAAKAVRKLLEAAMVASIASRQNAMGRVESVRDSNNTVISSKRGKLGGGSGRRYVLSVEGGDGSGGGACAGAARDVTRGHLRGATAAAVSAAGARGVGGKRFSFEQLGIPLAFVDVSSRPHPTEHKYSVSPIEEFILEG</sequence>
<evidence type="ECO:0000313" key="13">
    <source>
        <dbReference type="Proteomes" id="UP000037923"/>
    </source>
</evidence>
<dbReference type="InterPro" id="IPR019009">
    <property type="entry name" value="SRP_receptor_beta_su"/>
</dbReference>
<dbReference type="InterPro" id="IPR027417">
    <property type="entry name" value="P-loop_NTPase"/>
</dbReference>
<evidence type="ECO:0000256" key="5">
    <source>
        <dbReference type="ARBA" id="ARBA00022741"/>
    </source>
</evidence>
<keyword evidence="4 11" id="KW-0812">Transmembrane</keyword>
<keyword evidence="13" id="KW-1185">Reference proteome</keyword>
<dbReference type="OrthoDB" id="41266at2759"/>
<dbReference type="Pfam" id="PF09439">
    <property type="entry name" value="SRPRB"/>
    <property type="match status" value="1"/>
</dbReference>
<evidence type="ECO:0000256" key="8">
    <source>
        <dbReference type="ARBA" id="ARBA00023134"/>
    </source>
</evidence>
<evidence type="ECO:0000313" key="12">
    <source>
        <dbReference type="EMBL" id="KPA84336.1"/>
    </source>
</evidence>
<feature type="transmembrane region" description="Helical" evidence="11">
    <location>
        <begin position="237"/>
        <end position="254"/>
    </location>
</feature>
<evidence type="ECO:0000256" key="10">
    <source>
        <dbReference type="ARBA" id="ARBA00023170"/>
    </source>
</evidence>
<dbReference type="Proteomes" id="UP000037923">
    <property type="component" value="Unassembled WGS sequence"/>
</dbReference>
<evidence type="ECO:0000256" key="4">
    <source>
        <dbReference type="ARBA" id="ARBA00022692"/>
    </source>
</evidence>
<evidence type="ECO:0000256" key="2">
    <source>
        <dbReference type="ARBA" id="ARBA00005619"/>
    </source>
</evidence>
<dbReference type="Gene3D" id="3.40.50.300">
    <property type="entry name" value="P-loop containing nucleotide triphosphate hydrolases"/>
    <property type="match status" value="1"/>
</dbReference>
<protein>
    <recommendedName>
        <fullName evidence="3">Signal recognition particle receptor subunit beta</fullName>
    </recommendedName>
</protein>
<dbReference type="VEuPathDB" id="TriTrypDB:LpyrH10_03_4910"/>
<dbReference type="AlphaFoldDB" id="A0A0M9G817"/>